<gene>
    <name evidence="1" type="ORF">DERYTH_LOCUS19990</name>
</gene>
<dbReference type="OrthoDB" id="10493438at2759"/>
<dbReference type="AlphaFoldDB" id="A0A9N9P2B4"/>
<protein>
    <submittedName>
        <fullName evidence="1">20284_t:CDS:1</fullName>
    </submittedName>
</protein>
<organism evidence="1 2">
    <name type="scientific">Dentiscutata erythropus</name>
    <dbReference type="NCBI Taxonomy" id="1348616"/>
    <lineage>
        <taxon>Eukaryota</taxon>
        <taxon>Fungi</taxon>
        <taxon>Fungi incertae sedis</taxon>
        <taxon>Mucoromycota</taxon>
        <taxon>Glomeromycotina</taxon>
        <taxon>Glomeromycetes</taxon>
        <taxon>Diversisporales</taxon>
        <taxon>Gigasporaceae</taxon>
        <taxon>Dentiscutata</taxon>
    </lineage>
</organism>
<reference evidence="1" key="1">
    <citation type="submission" date="2021-06" db="EMBL/GenBank/DDBJ databases">
        <authorList>
            <person name="Kallberg Y."/>
            <person name="Tangrot J."/>
            <person name="Rosling A."/>
        </authorList>
    </citation>
    <scope>NUCLEOTIDE SEQUENCE</scope>
    <source>
        <strain evidence="1">MA453B</strain>
    </source>
</reference>
<comment type="caution">
    <text evidence="1">The sequence shown here is derived from an EMBL/GenBank/DDBJ whole genome shotgun (WGS) entry which is preliminary data.</text>
</comment>
<dbReference type="Proteomes" id="UP000789405">
    <property type="component" value="Unassembled WGS sequence"/>
</dbReference>
<accession>A0A9N9P2B4</accession>
<name>A0A9N9P2B4_9GLOM</name>
<feature type="non-terminal residue" evidence="1">
    <location>
        <position position="47"/>
    </location>
</feature>
<evidence type="ECO:0000313" key="1">
    <source>
        <dbReference type="EMBL" id="CAG8783793.1"/>
    </source>
</evidence>
<dbReference type="EMBL" id="CAJVPY010022814">
    <property type="protein sequence ID" value="CAG8783793.1"/>
    <property type="molecule type" value="Genomic_DNA"/>
</dbReference>
<proteinExistence type="predicted"/>
<keyword evidence="2" id="KW-1185">Reference proteome</keyword>
<evidence type="ECO:0000313" key="2">
    <source>
        <dbReference type="Proteomes" id="UP000789405"/>
    </source>
</evidence>
<sequence length="47" mass="5376">KFFDLGAFEQNQEIVEESSSITFPNPNGIEDWSIDDIFTQTNILIPD</sequence>